<feature type="compositionally biased region" description="Basic and acidic residues" evidence="1">
    <location>
        <begin position="172"/>
        <end position="182"/>
    </location>
</feature>
<dbReference type="Proteomes" id="UP000783686">
    <property type="component" value="Unassembled WGS sequence"/>
</dbReference>
<sequence length="594" mass="66449">MSVPLCRCRVLYIGSAVPTITKDGLQGIQQPLKEKYIGENGQELKGIDAWLSVWSNGILLEYVDGTKTVEHAFYPIQSLHYCAAVRYVQVNAFTLEAQGRFLPLDAPMAQHHANPNNPSHPPLFAAIFRRQTGVKVLECHGFICTSEHAANSLVRCCFHSYADTTYMRLNDKRDKNRSRSESPIESEQQASEMEPLQDEGPKEDQEWQDRAIDRKTWQWRQKSGEYDTSSMVSSLYVKKSPKKGKKTDTQSEVYEHENAVVPFTAQQRRGGSQTDVRVNGVNQEENYYTFSGGPPGATFVPPGPNQPQDQRTPSSARRGPRLAAYPPPFPPPHFMKGHPPPFFGPYPPPPPHFMPMPPPPGVRGGSMPPPPHMRFGFAPPPMFPGFYPPPPHFFHAQRPQSPVAGDGPIITEAIYDTYPRRHFEEPIYGPGSHYGTHGTHTPNPASHYGIHTVPNTPGQNAYRVNQNRGEHRAASPSQQYYEGYYDTYKSRQKKESDSDTSVDDSQFWEAYEAGAYKKPTKGDTLGRGRADKSPAPSRVHGVQASVDSTTPQRRNKDFTPSGNRRSRPISPPADYERNSVLIDGNAQVRQAAVF</sequence>
<dbReference type="Proteomes" id="UP000614601">
    <property type="component" value="Unassembled WGS sequence"/>
</dbReference>
<dbReference type="AlphaFoldDB" id="A0A811KEH9"/>
<feature type="compositionally biased region" description="Polar residues" evidence="1">
    <location>
        <begin position="453"/>
        <end position="463"/>
    </location>
</feature>
<feature type="region of interest" description="Disordered" evidence="1">
    <location>
        <begin position="286"/>
        <end position="319"/>
    </location>
</feature>
<feature type="compositionally biased region" description="Basic and acidic residues" evidence="1">
    <location>
        <begin position="520"/>
        <end position="532"/>
    </location>
</feature>
<name>A0A811KEH9_9BILA</name>
<dbReference type="EMBL" id="CAJFCW020000003">
    <property type="protein sequence ID" value="CAG9101739.1"/>
    <property type="molecule type" value="Genomic_DNA"/>
</dbReference>
<reference evidence="3" key="1">
    <citation type="submission" date="2020-09" db="EMBL/GenBank/DDBJ databases">
        <authorList>
            <person name="Kikuchi T."/>
        </authorList>
    </citation>
    <scope>NUCLEOTIDE SEQUENCE</scope>
    <source>
        <strain evidence="3">SH1</strain>
    </source>
</reference>
<comment type="caution">
    <text evidence="3">The sequence shown here is derived from an EMBL/GenBank/DDBJ whole genome shotgun (WGS) entry which is preliminary data.</text>
</comment>
<evidence type="ECO:0000313" key="3">
    <source>
        <dbReference type="EMBL" id="CAD5213897.1"/>
    </source>
</evidence>
<gene>
    <name evidence="3" type="ORF">BOKJ2_LOCUS5322</name>
</gene>
<proteinExistence type="predicted"/>
<evidence type="ECO:0000256" key="1">
    <source>
        <dbReference type="SAM" id="MobiDB-lite"/>
    </source>
</evidence>
<dbReference type="OrthoDB" id="10007483at2759"/>
<feature type="region of interest" description="Disordered" evidence="1">
    <location>
        <begin position="172"/>
        <end position="207"/>
    </location>
</feature>
<dbReference type="SUPFAM" id="SSF50729">
    <property type="entry name" value="PH domain-like"/>
    <property type="match status" value="1"/>
</dbReference>
<dbReference type="PANTHER" id="PTHR21219">
    <property type="entry name" value="FI19613P1"/>
    <property type="match status" value="1"/>
</dbReference>
<feature type="domain" description="PID" evidence="2">
    <location>
        <begin position="3"/>
        <end position="174"/>
    </location>
</feature>
<accession>A0A811KEH9</accession>
<dbReference type="PANTHER" id="PTHR21219:SF3">
    <property type="entry name" value="FI19613P1"/>
    <property type="match status" value="1"/>
</dbReference>
<evidence type="ECO:0000259" key="2">
    <source>
        <dbReference type="SMART" id="SM00462"/>
    </source>
</evidence>
<feature type="region of interest" description="Disordered" evidence="1">
    <location>
        <begin position="428"/>
        <end position="463"/>
    </location>
</feature>
<protein>
    <recommendedName>
        <fullName evidence="2">PID domain-containing protein</fullName>
    </recommendedName>
</protein>
<organism evidence="3 4">
    <name type="scientific">Bursaphelenchus okinawaensis</name>
    <dbReference type="NCBI Taxonomy" id="465554"/>
    <lineage>
        <taxon>Eukaryota</taxon>
        <taxon>Metazoa</taxon>
        <taxon>Ecdysozoa</taxon>
        <taxon>Nematoda</taxon>
        <taxon>Chromadorea</taxon>
        <taxon>Rhabditida</taxon>
        <taxon>Tylenchina</taxon>
        <taxon>Tylenchomorpha</taxon>
        <taxon>Aphelenchoidea</taxon>
        <taxon>Aphelenchoididae</taxon>
        <taxon>Bursaphelenchus</taxon>
    </lineage>
</organism>
<dbReference type="SMART" id="SM00462">
    <property type="entry name" value="PTB"/>
    <property type="match status" value="1"/>
</dbReference>
<keyword evidence="4" id="KW-1185">Reference proteome</keyword>
<feature type="region of interest" description="Disordered" evidence="1">
    <location>
        <begin position="518"/>
        <end position="578"/>
    </location>
</feature>
<feature type="compositionally biased region" description="Polar residues" evidence="1">
    <location>
        <begin position="306"/>
        <end position="315"/>
    </location>
</feature>
<dbReference type="EMBL" id="CAJFDH010000003">
    <property type="protein sequence ID" value="CAD5213897.1"/>
    <property type="molecule type" value="Genomic_DNA"/>
</dbReference>
<feature type="compositionally biased region" description="Polar residues" evidence="1">
    <location>
        <begin position="545"/>
        <end position="563"/>
    </location>
</feature>
<evidence type="ECO:0000313" key="4">
    <source>
        <dbReference type="Proteomes" id="UP000614601"/>
    </source>
</evidence>
<dbReference type="InterPro" id="IPR006020">
    <property type="entry name" value="PTB/PI_dom"/>
</dbReference>